<dbReference type="InParanoid" id="A0A1E7EZW1"/>
<sequence length="194" mass="22301">MGRGCYSFKNWFMCVAIAPSSSLHRAIQLNRKVPSIASYIPLSSEYLLRIKPSIRNGKEEKHTTEWANNEGDGGFYYWVLNFPQVVKWQGKKGRSCLRNSRTTSLEEIIYLYPVVVEDKKLSYCKYKTCPGLDSAAKRPRAYPSKYVCEQCTMEKGSDFWLCHSIKKVGGVHVVIDCHTAYHIFFNQMSPTFDT</sequence>
<reference evidence="1 2" key="1">
    <citation type="submission" date="2016-09" db="EMBL/GenBank/DDBJ databases">
        <title>Extensive genetic diversity and differential bi-allelic expression allows diatom success in the polar Southern Ocean.</title>
        <authorList>
            <consortium name="DOE Joint Genome Institute"/>
            <person name="Mock T."/>
            <person name="Otillar R.P."/>
            <person name="Strauss J."/>
            <person name="Dupont C."/>
            <person name="Frickenhaus S."/>
            <person name="Maumus F."/>
            <person name="Mcmullan M."/>
            <person name="Sanges R."/>
            <person name="Schmutz J."/>
            <person name="Toseland A."/>
            <person name="Valas R."/>
            <person name="Veluchamy A."/>
            <person name="Ward B.J."/>
            <person name="Allen A."/>
            <person name="Barry K."/>
            <person name="Falciatore A."/>
            <person name="Ferrante M."/>
            <person name="Fortunato A.E."/>
            <person name="Gloeckner G."/>
            <person name="Gruber A."/>
            <person name="Hipkin R."/>
            <person name="Janech M."/>
            <person name="Kroth P."/>
            <person name="Leese F."/>
            <person name="Lindquist E."/>
            <person name="Lyon B.R."/>
            <person name="Martin J."/>
            <person name="Mayer C."/>
            <person name="Parker M."/>
            <person name="Quesneville H."/>
            <person name="Raymond J."/>
            <person name="Uhlig C."/>
            <person name="Valentin K.U."/>
            <person name="Worden A.Z."/>
            <person name="Armbrust E.V."/>
            <person name="Bowler C."/>
            <person name="Green B."/>
            <person name="Moulton V."/>
            <person name="Van Oosterhout C."/>
            <person name="Grigoriev I."/>
        </authorList>
    </citation>
    <scope>NUCLEOTIDE SEQUENCE [LARGE SCALE GENOMIC DNA]</scope>
    <source>
        <strain evidence="1 2">CCMP1102</strain>
    </source>
</reference>
<protein>
    <recommendedName>
        <fullName evidence="3">PiggyBac transposable element-derived protein domain-containing protein</fullName>
    </recommendedName>
</protein>
<keyword evidence="2" id="KW-1185">Reference proteome</keyword>
<evidence type="ECO:0000313" key="2">
    <source>
        <dbReference type="Proteomes" id="UP000095751"/>
    </source>
</evidence>
<gene>
    <name evidence="1" type="ORF">FRACYDRAFT_245293</name>
</gene>
<proteinExistence type="predicted"/>
<name>A0A1E7EZW1_9STRA</name>
<accession>A0A1E7EZW1</accession>
<evidence type="ECO:0000313" key="1">
    <source>
        <dbReference type="EMBL" id="OEU11471.1"/>
    </source>
</evidence>
<dbReference type="AlphaFoldDB" id="A0A1E7EZW1"/>
<evidence type="ECO:0008006" key="3">
    <source>
        <dbReference type="Google" id="ProtNLM"/>
    </source>
</evidence>
<dbReference type="Proteomes" id="UP000095751">
    <property type="component" value="Unassembled WGS sequence"/>
</dbReference>
<dbReference type="EMBL" id="KV784367">
    <property type="protein sequence ID" value="OEU11471.1"/>
    <property type="molecule type" value="Genomic_DNA"/>
</dbReference>
<dbReference type="KEGG" id="fcy:FRACYDRAFT_245293"/>
<organism evidence="1 2">
    <name type="scientific">Fragilariopsis cylindrus CCMP1102</name>
    <dbReference type="NCBI Taxonomy" id="635003"/>
    <lineage>
        <taxon>Eukaryota</taxon>
        <taxon>Sar</taxon>
        <taxon>Stramenopiles</taxon>
        <taxon>Ochrophyta</taxon>
        <taxon>Bacillariophyta</taxon>
        <taxon>Bacillariophyceae</taxon>
        <taxon>Bacillariophycidae</taxon>
        <taxon>Bacillariales</taxon>
        <taxon>Bacillariaceae</taxon>
        <taxon>Fragilariopsis</taxon>
    </lineage>
</organism>